<dbReference type="SMART" id="SM00448">
    <property type="entry name" value="REC"/>
    <property type="match status" value="1"/>
</dbReference>
<dbReference type="Gene3D" id="3.40.50.2300">
    <property type="match status" value="1"/>
</dbReference>
<dbReference type="EMBL" id="CP058555">
    <property type="protein sequence ID" value="QMV67899.1"/>
    <property type="molecule type" value="Genomic_DNA"/>
</dbReference>
<dbReference type="SUPFAM" id="SSF52172">
    <property type="entry name" value="CheY-like"/>
    <property type="match status" value="1"/>
</dbReference>
<gene>
    <name evidence="5" type="ORF">HS960_09635</name>
</gene>
<evidence type="ECO:0000259" key="4">
    <source>
        <dbReference type="PROSITE" id="PS50930"/>
    </source>
</evidence>
<dbReference type="InterPro" id="IPR039420">
    <property type="entry name" value="WalR-like"/>
</dbReference>
<dbReference type="InterPro" id="IPR011006">
    <property type="entry name" value="CheY-like_superfamily"/>
</dbReference>
<evidence type="ECO:0000313" key="6">
    <source>
        <dbReference type="Proteomes" id="UP000515450"/>
    </source>
</evidence>
<dbReference type="InterPro" id="IPR007492">
    <property type="entry name" value="LytTR_DNA-bd_dom"/>
</dbReference>
<feature type="domain" description="Response regulatory" evidence="3">
    <location>
        <begin position="5"/>
        <end position="118"/>
    </location>
</feature>
<sequence>MAKYDVVIIDDNAYDIRMAESAFREISQVGDIRSFTKAIDGFNNIIDNPPDVLLLDVEMPQMSGLDLYQTLPGEKRPPVILYTKSAQYAYEGIKIAVADYLIKPVSFSDLYLAFKRALDQKSIHIKMDFNIEPSGKWFSFKNMDRLVKFADIVAVSSCKNYAVFHLRQPAEDFNYRLTMDEAEAMLPQSTFVRVHRGFIVNVNFATTVVDRKISLPDRTDLEISVSDMGLIRLRQYC</sequence>
<organism evidence="5 6">
    <name type="scientific">Sphingobacterium paramultivorum</name>
    <dbReference type="NCBI Taxonomy" id="2886510"/>
    <lineage>
        <taxon>Bacteria</taxon>
        <taxon>Pseudomonadati</taxon>
        <taxon>Bacteroidota</taxon>
        <taxon>Sphingobacteriia</taxon>
        <taxon>Sphingobacteriales</taxon>
        <taxon>Sphingobacteriaceae</taxon>
        <taxon>Sphingobacterium</taxon>
    </lineage>
</organism>
<dbReference type="Gene3D" id="2.40.50.1020">
    <property type="entry name" value="LytTr DNA-binding domain"/>
    <property type="match status" value="1"/>
</dbReference>
<reference evidence="5 6" key="1">
    <citation type="journal article" date="2020" name="G3 (Bethesda)">
        <title>CeMbio - The Caenorhabditis elegans Microbiome Resource.</title>
        <authorList>
            <person name="Dirksen P."/>
            <person name="Assie A."/>
            <person name="Zimmermann J."/>
            <person name="Zhang F."/>
            <person name="Tietje A.M."/>
            <person name="Marsh S.A."/>
            <person name="Felix M.A."/>
            <person name="Shapira M."/>
            <person name="Kaleta C."/>
            <person name="Schulenburg H."/>
            <person name="Samuel B."/>
        </authorList>
    </citation>
    <scope>NUCLEOTIDE SEQUENCE [LARGE SCALE GENOMIC DNA]</scope>
    <source>
        <strain evidence="5 6">BIGb0170</strain>
    </source>
</reference>
<keyword evidence="2" id="KW-0597">Phosphoprotein</keyword>
<dbReference type="GO" id="GO:0006355">
    <property type="term" value="P:regulation of DNA-templated transcription"/>
    <property type="evidence" value="ECO:0007669"/>
    <property type="project" value="TreeGrafter"/>
</dbReference>
<keyword evidence="1" id="KW-0238">DNA-binding</keyword>
<dbReference type="GO" id="GO:0000976">
    <property type="term" value="F:transcription cis-regulatory region binding"/>
    <property type="evidence" value="ECO:0007669"/>
    <property type="project" value="TreeGrafter"/>
</dbReference>
<evidence type="ECO:0000313" key="5">
    <source>
        <dbReference type="EMBL" id="QMV67899.1"/>
    </source>
</evidence>
<dbReference type="PROSITE" id="PS50930">
    <property type="entry name" value="HTH_LYTTR"/>
    <property type="match status" value="1"/>
</dbReference>
<protein>
    <submittedName>
        <fullName evidence="5">Response regulator transcription factor</fullName>
    </submittedName>
</protein>
<proteinExistence type="predicted"/>
<dbReference type="PROSITE" id="PS50110">
    <property type="entry name" value="RESPONSE_REGULATORY"/>
    <property type="match status" value="1"/>
</dbReference>
<dbReference type="Pfam" id="PF04397">
    <property type="entry name" value="LytTR"/>
    <property type="match status" value="1"/>
</dbReference>
<dbReference type="GO" id="GO:0032993">
    <property type="term" value="C:protein-DNA complex"/>
    <property type="evidence" value="ECO:0007669"/>
    <property type="project" value="TreeGrafter"/>
</dbReference>
<dbReference type="GO" id="GO:0005829">
    <property type="term" value="C:cytosol"/>
    <property type="evidence" value="ECO:0007669"/>
    <property type="project" value="TreeGrafter"/>
</dbReference>
<feature type="modified residue" description="4-aspartylphosphate" evidence="2">
    <location>
        <position position="56"/>
    </location>
</feature>
<dbReference type="PANTHER" id="PTHR48111">
    <property type="entry name" value="REGULATOR OF RPOS"/>
    <property type="match status" value="1"/>
</dbReference>
<keyword evidence="6" id="KW-1185">Reference proteome</keyword>
<accession>A0A7G5E1M4</accession>
<name>A0A7G5E1M4_9SPHI</name>
<dbReference type="InterPro" id="IPR001789">
    <property type="entry name" value="Sig_transdc_resp-reg_receiver"/>
</dbReference>
<dbReference type="Pfam" id="PF00072">
    <property type="entry name" value="Response_reg"/>
    <property type="match status" value="1"/>
</dbReference>
<feature type="domain" description="HTH LytTR-type" evidence="4">
    <location>
        <begin position="146"/>
        <end position="201"/>
    </location>
</feature>
<evidence type="ECO:0000256" key="2">
    <source>
        <dbReference type="PROSITE-ProRule" id="PRU00169"/>
    </source>
</evidence>
<dbReference type="AlphaFoldDB" id="A0A7G5E1M4"/>
<dbReference type="RefSeq" id="WP_182332352.1">
    <property type="nucleotide sequence ID" value="NZ_CP058555.1"/>
</dbReference>
<dbReference type="GO" id="GO:0000156">
    <property type="term" value="F:phosphorelay response regulator activity"/>
    <property type="evidence" value="ECO:0007669"/>
    <property type="project" value="TreeGrafter"/>
</dbReference>
<dbReference type="PANTHER" id="PTHR48111:SF17">
    <property type="entry name" value="TRANSCRIPTIONAL REGULATORY PROTEIN YPDB"/>
    <property type="match status" value="1"/>
</dbReference>
<evidence type="ECO:0000256" key="1">
    <source>
        <dbReference type="ARBA" id="ARBA00023125"/>
    </source>
</evidence>
<evidence type="ECO:0000259" key="3">
    <source>
        <dbReference type="PROSITE" id="PS50110"/>
    </source>
</evidence>
<dbReference type="SMART" id="SM00850">
    <property type="entry name" value="LytTR"/>
    <property type="match status" value="1"/>
</dbReference>
<dbReference type="Proteomes" id="UP000515450">
    <property type="component" value="Chromosome"/>
</dbReference>